<feature type="domain" description="Endonuclease/exonuclease/phosphatase" evidence="16">
    <location>
        <begin position="98"/>
        <end position="366"/>
    </location>
</feature>
<feature type="region of interest" description="Disordered" evidence="14">
    <location>
        <begin position="27"/>
        <end position="58"/>
    </location>
</feature>
<evidence type="ECO:0000256" key="3">
    <source>
        <dbReference type="ARBA" id="ARBA00004991"/>
    </source>
</evidence>
<keyword evidence="7" id="KW-0479">Metal-binding</keyword>
<sequence length="484" mass="54509">RPVYFTFSNTIYHQLIRGFGRSAEAMESSSVRSRRGDSGSSTGAAAAEKNQAAARVEKEGGATAAMDQSFILAALDSPSDENGAQLNVSAGRIQFRVATLNCWAIPYIWPFGSANRVLRLERLSDQLMKEQYDVIGLQELWSEADFLDLAARVVTIYPYSHYFHSGFTGSGVSVLSKHPIVSTLMNRYSLNGFAHHIHRGDWFGGKVVGMAELEVGEMRVHFYSTHLHAEYNRQNDLYLPHRLAQSFELSQFVRHTSRGADLVILTGDFNLEPDDLGYRIILSNTHLLDAWRELHGYTPDATAFADGMTCDRPDNCYTKKSMLEKLGDGKRLDYIMYKNGRMHAELTRCETTLNRIPGEDINFSDHAGVEATFEIDATERQLSTSWEHNRPLIHDAIQILGEGEARASFDRKLFIGLAIILLLCICGSLALDVHFEYLSPYLSVFRFFIALFIAFCLWYGFLGLKMEQKALKGAKHSMEKLLND</sequence>
<dbReference type="PANTHER" id="PTHR16320">
    <property type="entry name" value="SPHINGOMYELINASE FAMILY MEMBER"/>
    <property type="match status" value="1"/>
</dbReference>
<feature type="transmembrane region" description="Helical" evidence="15">
    <location>
        <begin position="443"/>
        <end position="462"/>
    </location>
</feature>
<keyword evidence="9" id="KW-0460">Magnesium</keyword>
<keyword evidence="12" id="KW-0443">Lipid metabolism</keyword>
<evidence type="ECO:0000256" key="9">
    <source>
        <dbReference type="ARBA" id="ARBA00022842"/>
    </source>
</evidence>
<comment type="pathway">
    <text evidence="3">Sphingolipid metabolism.</text>
</comment>
<dbReference type="InterPro" id="IPR036691">
    <property type="entry name" value="Endo/exonu/phosph_ase_sf"/>
</dbReference>
<evidence type="ECO:0000256" key="2">
    <source>
        <dbReference type="ARBA" id="ARBA00004760"/>
    </source>
</evidence>
<evidence type="ECO:0000256" key="13">
    <source>
        <dbReference type="ARBA" id="ARBA00023136"/>
    </source>
</evidence>
<evidence type="ECO:0000256" key="1">
    <source>
        <dbReference type="ARBA" id="ARBA00004141"/>
    </source>
</evidence>
<dbReference type="Pfam" id="PF03372">
    <property type="entry name" value="Exo_endo_phos"/>
    <property type="match status" value="1"/>
</dbReference>
<dbReference type="EMBL" id="BTRK01000005">
    <property type="protein sequence ID" value="GMR52368.1"/>
    <property type="molecule type" value="Genomic_DNA"/>
</dbReference>
<feature type="non-terminal residue" evidence="17">
    <location>
        <position position="1"/>
    </location>
</feature>
<feature type="transmembrane region" description="Helical" evidence="15">
    <location>
        <begin position="413"/>
        <end position="431"/>
    </location>
</feature>
<protein>
    <recommendedName>
        <fullName evidence="5">sphingomyelin phosphodiesterase</fullName>
        <ecNumber evidence="5">3.1.4.12</ecNumber>
    </recommendedName>
</protein>
<feature type="compositionally biased region" description="Low complexity" evidence="14">
    <location>
        <begin position="38"/>
        <end position="54"/>
    </location>
</feature>
<reference evidence="18" key="1">
    <citation type="submission" date="2022-10" db="EMBL/GenBank/DDBJ databases">
        <title>Genome assembly of Pristionchus species.</title>
        <authorList>
            <person name="Yoshida K."/>
            <person name="Sommer R.J."/>
        </authorList>
    </citation>
    <scope>NUCLEOTIDE SEQUENCE [LARGE SCALE GENOMIC DNA]</scope>
    <source>
        <strain evidence="18">RS5460</strain>
    </source>
</reference>
<dbReference type="GO" id="GO:0004767">
    <property type="term" value="F:sphingomyelin phosphodiesterase activity"/>
    <property type="evidence" value="ECO:0007669"/>
    <property type="project" value="UniProtKB-EC"/>
</dbReference>
<evidence type="ECO:0000313" key="17">
    <source>
        <dbReference type="EMBL" id="GMR52368.1"/>
    </source>
</evidence>
<dbReference type="Gene3D" id="3.60.10.10">
    <property type="entry name" value="Endonuclease/exonuclease/phosphatase"/>
    <property type="match status" value="1"/>
</dbReference>
<gene>
    <name evidence="17" type="ORF">PMAYCL1PPCAC_22563</name>
</gene>
<evidence type="ECO:0000259" key="16">
    <source>
        <dbReference type="Pfam" id="PF03372"/>
    </source>
</evidence>
<evidence type="ECO:0000313" key="18">
    <source>
        <dbReference type="Proteomes" id="UP001328107"/>
    </source>
</evidence>
<dbReference type="GO" id="GO:0006665">
    <property type="term" value="P:sphingolipid metabolic process"/>
    <property type="evidence" value="ECO:0007669"/>
    <property type="project" value="UniProtKB-KW"/>
</dbReference>
<dbReference type="AlphaFoldDB" id="A0AAN5CWQ8"/>
<evidence type="ECO:0000256" key="7">
    <source>
        <dbReference type="ARBA" id="ARBA00022723"/>
    </source>
</evidence>
<comment type="caution">
    <text evidence="17">The sequence shown here is derived from an EMBL/GenBank/DDBJ whole genome shotgun (WGS) entry which is preliminary data.</text>
</comment>
<evidence type="ECO:0000256" key="14">
    <source>
        <dbReference type="SAM" id="MobiDB-lite"/>
    </source>
</evidence>
<comment type="similarity">
    <text evidence="4">Belongs to the neutral sphingomyelinase family.</text>
</comment>
<dbReference type="SUPFAM" id="SSF56219">
    <property type="entry name" value="DNase I-like"/>
    <property type="match status" value="1"/>
</dbReference>
<dbReference type="InterPro" id="IPR038772">
    <property type="entry name" value="Sph/SMPD2-like"/>
</dbReference>
<accession>A0AAN5CWQ8</accession>
<keyword evidence="6 15" id="KW-0812">Transmembrane</keyword>
<name>A0AAN5CWQ8_9BILA</name>
<dbReference type="InterPro" id="IPR005135">
    <property type="entry name" value="Endo/exonuclease/phosphatase"/>
</dbReference>
<dbReference type="PANTHER" id="PTHR16320:SF24">
    <property type="entry name" value="PHOSPHODIESTERASE, PUTATIVE-RELATED"/>
    <property type="match status" value="1"/>
</dbReference>
<dbReference type="Proteomes" id="UP001328107">
    <property type="component" value="Unassembled WGS sequence"/>
</dbReference>
<evidence type="ECO:0000256" key="5">
    <source>
        <dbReference type="ARBA" id="ARBA00012369"/>
    </source>
</evidence>
<comment type="subcellular location">
    <subcellularLocation>
        <location evidence="1">Membrane</location>
        <topology evidence="1">Multi-pass membrane protein</topology>
    </subcellularLocation>
</comment>
<evidence type="ECO:0000256" key="12">
    <source>
        <dbReference type="ARBA" id="ARBA00023098"/>
    </source>
</evidence>
<comment type="pathway">
    <text evidence="2">Lipid metabolism; sphingolipid metabolism.</text>
</comment>
<keyword evidence="13 15" id="KW-0472">Membrane</keyword>
<evidence type="ECO:0000256" key="6">
    <source>
        <dbReference type="ARBA" id="ARBA00022692"/>
    </source>
</evidence>
<evidence type="ECO:0000256" key="11">
    <source>
        <dbReference type="ARBA" id="ARBA00022989"/>
    </source>
</evidence>
<keyword evidence="10" id="KW-0746">Sphingolipid metabolism</keyword>
<dbReference type="GO" id="GO:0016020">
    <property type="term" value="C:membrane"/>
    <property type="evidence" value="ECO:0007669"/>
    <property type="project" value="UniProtKB-SubCell"/>
</dbReference>
<evidence type="ECO:0000256" key="8">
    <source>
        <dbReference type="ARBA" id="ARBA00022801"/>
    </source>
</evidence>
<keyword evidence="8" id="KW-0378">Hydrolase</keyword>
<dbReference type="EC" id="3.1.4.12" evidence="5"/>
<evidence type="ECO:0000256" key="4">
    <source>
        <dbReference type="ARBA" id="ARBA00006335"/>
    </source>
</evidence>
<keyword evidence="11 15" id="KW-1133">Transmembrane helix</keyword>
<evidence type="ECO:0000256" key="10">
    <source>
        <dbReference type="ARBA" id="ARBA00022919"/>
    </source>
</evidence>
<dbReference type="GO" id="GO:0046872">
    <property type="term" value="F:metal ion binding"/>
    <property type="evidence" value="ECO:0007669"/>
    <property type="project" value="UniProtKB-KW"/>
</dbReference>
<organism evidence="17 18">
    <name type="scientific">Pristionchus mayeri</name>
    <dbReference type="NCBI Taxonomy" id="1317129"/>
    <lineage>
        <taxon>Eukaryota</taxon>
        <taxon>Metazoa</taxon>
        <taxon>Ecdysozoa</taxon>
        <taxon>Nematoda</taxon>
        <taxon>Chromadorea</taxon>
        <taxon>Rhabditida</taxon>
        <taxon>Rhabditina</taxon>
        <taxon>Diplogasteromorpha</taxon>
        <taxon>Diplogasteroidea</taxon>
        <taxon>Neodiplogasteridae</taxon>
        <taxon>Pristionchus</taxon>
    </lineage>
</organism>
<keyword evidence="18" id="KW-1185">Reference proteome</keyword>
<proteinExistence type="inferred from homology"/>
<evidence type="ECO:0000256" key="15">
    <source>
        <dbReference type="SAM" id="Phobius"/>
    </source>
</evidence>